<evidence type="ECO:0000313" key="1">
    <source>
        <dbReference type="EMBL" id="AZF87755.1"/>
    </source>
</evidence>
<reference evidence="2" key="1">
    <citation type="submission" date="2018-10" db="EMBL/GenBank/DDBJ databases">
        <title>Complete genome sequence of Proteus mirabilis phage Mydo.</title>
        <authorList>
            <person name="Jones B.T."/>
            <person name="Lessor L."/>
            <person name="Newkirk H.N."/>
            <person name="O'Leary C.J."/>
            <person name="Liu M."/>
        </authorList>
    </citation>
    <scope>NUCLEOTIDE SEQUENCE [LARGE SCALE GENOMIC DNA]</scope>
</reference>
<keyword evidence="2" id="KW-1185">Reference proteome</keyword>
<dbReference type="EMBL" id="MK024806">
    <property type="protein sequence ID" value="AZF87755.1"/>
    <property type="molecule type" value="Genomic_DNA"/>
</dbReference>
<protein>
    <submittedName>
        <fullName evidence="1">Uncharacterized protein</fullName>
    </submittedName>
</protein>
<proteinExistence type="predicted"/>
<organism evidence="1 2">
    <name type="scientific">Proteus phage Mydo</name>
    <dbReference type="NCBI Taxonomy" id="2483610"/>
    <lineage>
        <taxon>Viruses</taxon>
        <taxon>Duplodnaviria</taxon>
        <taxon>Heunggongvirae</taxon>
        <taxon>Uroviricota</taxon>
        <taxon>Caudoviricetes</taxon>
        <taxon>Vequintavirinae</taxon>
        <taxon>Mydovirus</taxon>
        <taxon>Mydovirus mydo</taxon>
    </lineage>
</organism>
<sequence length="103" mass="11534">MENPCKWHEVPVHDCLTCNNTPTNPYYIKEPKMFGPVMMECKVCKQEFEADLEAHGPGVCIISFGCGHTMHATKTETRWVNTKTGNVDLVETAKQIKGSDFSA</sequence>
<dbReference type="Proteomes" id="UP000277463">
    <property type="component" value="Segment"/>
</dbReference>
<accession>A0A3G8F115</accession>
<gene>
    <name evidence="1" type="ORF">CPT_Mydo_180</name>
</gene>
<name>A0A3G8F115_9CAUD</name>
<evidence type="ECO:0000313" key="2">
    <source>
        <dbReference type="Proteomes" id="UP000277463"/>
    </source>
</evidence>